<accession>A0AA41VVA8</accession>
<dbReference type="AlphaFoldDB" id="A0AA41VVA8"/>
<name>A0AA41VVA8_PAPNU</name>
<dbReference type="Proteomes" id="UP001177140">
    <property type="component" value="Unassembled WGS sequence"/>
</dbReference>
<comment type="caution">
    <text evidence="1">The sequence shown here is derived from an EMBL/GenBank/DDBJ whole genome shotgun (WGS) entry which is preliminary data.</text>
</comment>
<dbReference type="EMBL" id="JAJJMA010301166">
    <property type="protein sequence ID" value="MCL7048127.1"/>
    <property type="molecule type" value="Genomic_DNA"/>
</dbReference>
<proteinExistence type="predicted"/>
<sequence>MRVIKKKQLGSDGNEQYLIDYGSDDSDIESGDLELTYVPTYIMSNWNRWGVPHYYECVVIENDAPVPKHIPLHRLGPQPEEFFNTWRQLLTPSIVWEEI</sequence>
<keyword evidence="2" id="KW-1185">Reference proteome</keyword>
<evidence type="ECO:0000313" key="2">
    <source>
        <dbReference type="Proteomes" id="UP001177140"/>
    </source>
</evidence>
<reference evidence="1" key="1">
    <citation type="submission" date="2022-03" db="EMBL/GenBank/DDBJ databases">
        <title>A functionally conserved STORR gene fusion in Papaver species that diverged 16.8 million years ago.</title>
        <authorList>
            <person name="Catania T."/>
        </authorList>
    </citation>
    <scope>NUCLEOTIDE SEQUENCE</scope>
    <source>
        <strain evidence="1">S-191538</strain>
    </source>
</reference>
<gene>
    <name evidence="1" type="ORF">MKW94_022893</name>
</gene>
<protein>
    <submittedName>
        <fullName evidence="1">Uncharacterized protein</fullName>
    </submittedName>
</protein>
<evidence type="ECO:0000313" key="1">
    <source>
        <dbReference type="EMBL" id="MCL7048127.1"/>
    </source>
</evidence>
<organism evidence="1 2">
    <name type="scientific">Papaver nudicaule</name>
    <name type="common">Iceland poppy</name>
    <dbReference type="NCBI Taxonomy" id="74823"/>
    <lineage>
        <taxon>Eukaryota</taxon>
        <taxon>Viridiplantae</taxon>
        <taxon>Streptophyta</taxon>
        <taxon>Embryophyta</taxon>
        <taxon>Tracheophyta</taxon>
        <taxon>Spermatophyta</taxon>
        <taxon>Magnoliopsida</taxon>
        <taxon>Ranunculales</taxon>
        <taxon>Papaveraceae</taxon>
        <taxon>Papaveroideae</taxon>
        <taxon>Papaver</taxon>
    </lineage>
</organism>